<evidence type="ECO:0008006" key="8">
    <source>
        <dbReference type="Google" id="ProtNLM"/>
    </source>
</evidence>
<dbReference type="CDD" id="cd01837">
    <property type="entry name" value="SGNH_plant_lipase_like"/>
    <property type="match status" value="1"/>
</dbReference>
<keyword evidence="4" id="KW-0325">Glycoprotein</keyword>
<comment type="similarity">
    <text evidence="1">Belongs to the 'GDSL' lipolytic enzyme family.</text>
</comment>
<dbReference type="OMA" id="MNDATIV"/>
<evidence type="ECO:0000313" key="7">
    <source>
        <dbReference type="Proteomes" id="UP000026962"/>
    </source>
</evidence>
<evidence type="ECO:0000256" key="2">
    <source>
        <dbReference type="ARBA" id="ARBA00022729"/>
    </source>
</evidence>
<dbReference type="Gramene" id="OPUNC01G13590.1">
    <property type="protein sequence ID" value="OPUNC01G13590.1"/>
    <property type="gene ID" value="OPUNC01G13590"/>
</dbReference>
<keyword evidence="2 5" id="KW-0732">Signal</keyword>
<dbReference type="InterPro" id="IPR036514">
    <property type="entry name" value="SGNH_hydro_sf"/>
</dbReference>
<protein>
    <recommendedName>
        <fullName evidence="8">Esterase</fullName>
    </recommendedName>
</protein>
<keyword evidence="3" id="KW-0378">Hydrolase</keyword>
<organism evidence="6">
    <name type="scientific">Oryza punctata</name>
    <name type="common">Red rice</name>
    <dbReference type="NCBI Taxonomy" id="4537"/>
    <lineage>
        <taxon>Eukaryota</taxon>
        <taxon>Viridiplantae</taxon>
        <taxon>Streptophyta</taxon>
        <taxon>Embryophyta</taxon>
        <taxon>Tracheophyta</taxon>
        <taxon>Spermatophyta</taxon>
        <taxon>Magnoliopsida</taxon>
        <taxon>Liliopsida</taxon>
        <taxon>Poales</taxon>
        <taxon>Poaceae</taxon>
        <taxon>BOP clade</taxon>
        <taxon>Oryzoideae</taxon>
        <taxon>Oryzeae</taxon>
        <taxon>Oryzinae</taxon>
        <taxon>Oryza</taxon>
    </lineage>
</organism>
<evidence type="ECO:0000256" key="4">
    <source>
        <dbReference type="ARBA" id="ARBA00023180"/>
    </source>
</evidence>
<evidence type="ECO:0000313" key="6">
    <source>
        <dbReference type="EnsemblPlants" id="OPUNC01G13590.1"/>
    </source>
</evidence>
<reference evidence="6" key="1">
    <citation type="submission" date="2015-04" db="UniProtKB">
        <authorList>
            <consortium name="EnsemblPlants"/>
        </authorList>
    </citation>
    <scope>IDENTIFICATION</scope>
</reference>
<name>A0A0E0JHY1_ORYPU</name>
<dbReference type="EnsemblPlants" id="OPUNC01G13590.1">
    <property type="protein sequence ID" value="OPUNC01G13590.1"/>
    <property type="gene ID" value="OPUNC01G13590"/>
</dbReference>
<reference evidence="6" key="2">
    <citation type="submission" date="2018-05" db="EMBL/GenBank/DDBJ databases">
        <title>OpunRS2 (Oryza punctata Reference Sequence Version 2).</title>
        <authorList>
            <person name="Zhang J."/>
            <person name="Kudrna D."/>
            <person name="Lee S."/>
            <person name="Talag J."/>
            <person name="Welchert J."/>
            <person name="Wing R.A."/>
        </authorList>
    </citation>
    <scope>NUCLEOTIDE SEQUENCE [LARGE SCALE GENOMIC DNA]</scope>
</reference>
<dbReference type="InterPro" id="IPR035669">
    <property type="entry name" value="SGNH_plant_lipase-like"/>
</dbReference>
<evidence type="ECO:0000256" key="3">
    <source>
        <dbReference type="ARBA" id="ARBA00022801"/>
    </source>
</evidence>
<sequence length="417" mass="45676">MAMDRARRHPMSAAARSSAFLTLWSAVVVALAPTVSAAGFSCRGGARAVVFNFGDSNSDTGGMAAAMGWRIRPPEGRAFFHHPTGRFCDGRLTIDFLFVCIFGISYLYDLYMSSLVDIVVGLLLILCPWMTKMHPGESLNISYLSPYLKALGSDYSNGANFAIAGSATLPRDVLFSLHIQVQQFLFFRDRSLELISQGLPGPVDAEGFRNALYMIDIGQNDVNALLSYLSYDQVVARFPPILAEIKDAIQTLYDNGSRNFWVHGTGALGCLPQKLSIPRKNDSDLDSNGCLKTYNRAAVAFNTALGSLCDQLSVQMKDATIVYTDLFPLKYDLIANRTKYGFDKPLMTCCGYGGPPYNYNITISCQSKNASVCDDGSKFVSWDGVHLTEAANAIVAKGILSSDYSRPKIKFDQFCKV</sequence>
<feature type="signal peptide" evidence="5">
    <location>
        <begin position="1"/>
        <end position="37"/>
    </location>
</feature>
<keyword evidence="7" id="KW-1185">Reference proteome</keyword>
<dbReference type="Pfam" id="PF00657">
    <property type="entry name" value="Lipase_GDSL"/>
    <property type="match status" value="1"/>
</dbReference>
<dbReference type="eggNOG" id="ENOG502QTD0">
    <property type="taxonomic scope" value="Eukaryota"/>
</dbReference>
<feature type="chain" id="PRO_5002364151" description="Esterase" evidence="5">
    <location>
        <begin position="38"/>
        <end position="417"/>
    </location>
</feature>
<dbReference type="PANTHER" id="PTHR22835:SF244">
    <property type="entry name" value="GDSL ESTERASE_LIPASE LIP-4"/>
    <property type="match status" value="1"/>
</dbReference>
<dbReference type="AlphaFoldDB" id="A0A0E0JHY1"/>
<dbReference type="Proteomes" id="UP000026962">
    <property type="component" value="Chromosome 1"/>
</dbReference>
<proteinExistence type="inferred from homology"/>
<dbReference type="GO" id="GO:0016788">
    <property type="term" value="F:hydrolase activity, acting on ester bonds"/>
    <property type="evidence" value="ECO:0007669"/>
    <property type="project" value="InterPro"/>
</dbReference>
<accession>A0A0E0JHY1</accession>
<dbReference type="PANTHER" id="PTHR22835">
    <property type="entry name" value="ZINC FINGER FYVE DOMAIN CONTAINING PROTEIN"/>
    <property type="match status" value="1"/>
</dbReference>
<evidence type="ECO:0000256" key="5">
    <source>
        <dbReference type="SAM" id="SignalP"/>
    </source>
</evidence>
<evidence type="ECO:0000256" key="1">
    <source>
        <dbReference type="ARBA" id="ARBA00008668"/>
    </source>
</evidence>
<dbReference type="InterPro" id="IPR001087">
    <property type="entry name" value="GDSL"/>
</dbReference>
<dbReference type="Gene3D" id="3.40.50.1110">
    <property type="entry name" value="SGNH hydrolase"/>
    <property type="match status" value="1"/>
</dbReference>